<dbReference type="Proteomes" id="UP000199470">
    <property type="component" value="Unassembled WGS sequence"/>
</dbReference>
<protein>
    <submittedName>
        <fullName evidence="2">MSHA pilin protein MshA</fullName>
    </submittedName>
</protein>
<keyword evidence="1" id="KW-0812">Transmembrane</keyword>
<dbReference type="PROSITE" id="PS00409">
    <property type="entry name" value="PROKAR_NTER_METHYL"/>
    <property type="match status" value="1"/>
</dbReference>
<evidence type="ECO:0000256" key="1">
    <source>
        <dbReference type="SAM" id="Phobius"/>
    </source>
</evidence>
<dbReference type="EMBL" id="FOTW01000015">
    <property type="protein sequence ID" value="SFM22503.1"/>
    <property type="molecule type" value="Genomic_DNA"/>
</dbReference>
<dbReference type="InterPro" id="IPR045584">
    <property type="entry name" value="Pilin-like"/>
</dbReference>
<dbReference type="SUPFAM" id="SSF54523">
    <property type="entry name" value="Pili subunits"/>
    <property type="match status" value="1"/>
</dbReference>
<feature type="transmembrane region" description="Helical" evidence="1">
    <location>
        <begin position="12"/>
        <end position="34"/>
    </location>
</feature>
<proteinExistence type="predicted"/>
<dbReference type="AlphaFoldDB" id="A0A1I4P564"/>
<reference evidence="2 3" key="1">
    <citation type="submission" date="2016-10" db="EMBL/GenBank/DDBJ databases">
        <authorList>
            <person name="de Groot N.N."/>
        </authorList>
    </citation>
    <scope>NUCLEOTIDE SEQUENCE [LARGE SCALE GENOMIC DNA]</scope>
    <source>
        <strain evidence="2 3">ATCC 43154</strain>
    </source>
</reference>
<name>A0A1I4P564_9BURK</name>
<keyword evidence="1" id="KW-0472">Membrane</keyword>
<keyword evidence="1" id="KW-1133">Transmembrane helix</keyword>
<dbReference type="Gene3D" id="3.30.700.10">
    <property type="entry name" value="Glycoprotein, Type 4 Pilin"/>
    <property type="match status" value="1"/>
</dbReference>
<dbReference type="NCBIfam" id="TIGR02532">
    <property type="entry name" value="IV_pilin_GFxxxE"/>
    <property type="match status" value="1"/>
</dbReference>
<sequence length="181" mass="17767">MKKPAFTAIRSSAQAGFTLIELIVVIVILGILAATALPRFAGLSGDARLAALNAARGAMQSTIAMVHGQSLADPAAPSFTNEGAIIPVALGYPTATVGFLAGAGIGNNGATNNDYTITVGGAAAVPATANTPEIPVNGVLVIPTGVAGSPRGLTCNLIYTQTAAANTPPTVVVTGTAAGCQ</sequence>
<accession>A0A1I4P564</accession>
<dbReference type="Pfam" id="PF07963">
    <property type="entry name" value="N_methyl"/>
    <property type="match status" value="1"/>
</dbReference>
<dbReference type="RefSeq" id="WP_281249357.1">
    <property type="nucleotide sequence ID" value="NZ_FOTW01000015.1"/>
</dbReference>
<dbReference type="STRING" id="758825.SAMN02982985_03253"/>
<evidence type="ECO:0000313" key="2">
    <source>
        <dbReference type="EMBL" id="SFM22503.1"/>
    </source>
</evidence>
<organism evidence="2 3">
    <name type="scientific">Rugamonas rubra</name>
    <dbReference type="NCBI Taxonomy" id="758825"/>
    <lineage>
        <taxon>Bacteria</taxon>
        <taxon>Pseudomonadati</taxon>
        <taxon>Pseudomonadota</taxon>
        <taxon>Betaproteobacteria</taxon>
        <taxon>Burkholderiales</taxon>
        <taxon>Oxalobacteraceae</taxon>
        <taxon>Telluria group</taxon>
        <taxon>Rugamonas</taxon>
    </lineage>
</organism>
<dbReference type="InterPro" id="IPR012902">
    <property type="entry name" value="N_methyl_site"/>
</dbReference>
<evidence type="ECO:0000313" key="3">
    <source>
        <dbReference type="Proteomes" id="UP000199470"/>
    </source>
</evidence>
<keyword evidence="3" id="KW-1185">Reference proteome</keyword>
<gene>
    <name evidence="2" type="ORF">SAMN02982985_03253</name>
</gene>